<dbReference type="InterPro" id="IPR036047">
    <property type="entry name" value="F-box-like_dom_sf"/>
</dbReference>
<evidence type="ECO:0000259" key="1">
    <source>
        <dbReference type="PROSITE" id="PS50181"/>
    </source>
</evidence>
<organism evidence="2 3">
    <name type="scientific">Hypholoma sublateritium (strain FD-334 SS-4)</name>
    <dbReference type="NCBI Taxonomy" id="945553"/>
    <lineage>
        <taxon>Eukaryota</taxon>
        <taxon>Fungi</taxon>
        <taxon>Dikarya</taxon>
        <taxon>Basidiomycota</taxon>
        <taxon>Agaricomycotina</taxon>
        <taxon>Agaricomycetes</taxon>
        <taxon>Agaricomycetidae</taxon>
        <taxon>Agaricales</taxon>
        <taxon>Agaricineae</taxon>
        <taxon>Strophariaceae</taxon>
        <taxon>Hypholoma</taxon>
    </lineage>
</organism>
<keyword evidence="3" id="KW-1185">Reference proteome</keyword>
<evidence type="ECO:0000313" key="3">
    <source>
        <dbReference type="Proteomes" id="UP000054270"/>
    </source>
</evidence>
<dbReference type="OrthoDB" id="5354526at2759"/>
<dbReference type="PROSITE" id="PS50181">
    <property type="entry name" value="FBOX"/>
    <property type="match status" value="1"/>
</dbReference>
<dbReference type="SUPFAM" id="SSF81383">
    <property type="entry name" value="F-box domain"/>
    <property type="match status" value="1"/>
</dbReference>
<gene>
    <name evidence="2" type="ORF">HYPSUDRAFT_47424</name>
</gene>
<dbReference type="Pfam" id="PF00646">
    <property type="entry name" value="F-box"/>
    <property type="match status" value="1"/>
</dbReference>
<evidence type="ECO:0000313" key="2">
    <source>
        <dbReference type="EMBL" id="KJA16405.1"/>
    </source>
</evidence>
<dbReference type="AlphaFoldDB" id="A0A0D2P7Q4"/>
<dbReference type="InterPro" id="IPR001810">
    <property type="entry name" value="F-box_dom"/>
</dbReference>
<dbReference type="InterPro" id="IPR032675">
    <property type="entry name" value="LRR_dom_sf"/>
</dbReference>
<protein>
    <recommendedName>
        <fullName evidence="1">F-box domain-containing protein</fullName>
    </recommendedName>
</protein>
<proteinExistence type="predicted"/>
<reference evidence="3" key="1">
    <citation type="submission" date="2014-04" db="EMBL/GenBank/DDBJ databases">
        <title>Evolutionary Origins and Diversification of the Mycorrhizal Mutualists.</title>
        <authorList>
            <consortium name="DOE Joint Genome Institute"/>
            <consortium name="Mycorrhizal Genomics Consortium"/>
            <person name="Kohler A."/>
            <person name="Kuo A."/>
            <person name="Nagy L.G."/>
            <person name="Floudas D."/>
            <person name="Copeland A."/>
            <person name="Barry K.W."/>
            <person name="Cichocki N."/>
            <person name="Veneault-Fourrey C."/>
            <person name="LaButti K."/>
            <person name="Lindquist E.A."/>
            <person name="Lipzen A."/>
            <person name="Lundell T."/>
            <person name="Morin E."/>
            <person name="Murat C."/>
            <person name="Riley R."/>
            <person name="Ohm R."/>
            <person name="Sun H."/>
            <person name="Tunlid A."/>
            <person name="Henrissat B."/>
            <person name="Grigoriev I.V."/>
            <person name="Hibbett D.S."/>
            <person name="Martin F."/>
        </authorList>
    </citation>
    <scope>NUCLEOTIDE SEQUENCE [LARGE SCALE GENOMIC DNA]</scope>
    <source>
        <strain evidence="3">FD-334 SS-4</strain>
    </source>
</reference>
<dbReference type="Gene3D" id="3.80.10.10">
    <property type="entry name" value="Ribonuclease Inhibitor"/>
    <property type="match status" value="1"/>
</dbReference>
<feature type="domain" description="F-box" evidence="1">
    <location>
        <begin position="2"/>
        <end position="52"/>
    </location>
</feature>
<sequence>MSTSPPDIPDDIWLEIFALLSASRLTVLQRVSNRFRVLVARPLLRKVLWVKYAQTTQSVKHWQEKNSDLFAFPRSATVSVAFQGNLTQMYRSIYLLLPKFQSLHTLKLIGTTFGSNVYATLSLPSLKTLVLIDCEYDDQESDNPSINFQSLALSHLKLHNVAVPEDCATHPIRLITARSLISLDITWSTTVATEYDCHIRGAHGPIGLPPLPVLAPAPNLQFLEVRVPFLTRDVLRGLGHLTVPRMITPVPAGGTLGNHVVPVVRSPRVTLQVQHWYMTQEQVAELDRTRQIQQQHLVDAVQGVWSYTGPLEILGIFIPLGLGAITSLDMISTVGQLGGGDGGGDYEDEDDEDEDGGSGYALRHLCLTPPAPESHFLSRLLWAIDSKVDLVLQNRVKRLKGLVTLEICLPRWDVEILFAVRSLFVNITSIVIRVGEPVGGEELFVTLGGNILPHLPKLHTLRIIHDPESISAAEAGRNARSGFVSNPGTISAAPTYKFARPKREISDDKCDDEMPHRKDQATLVKDYLWGWNRYCPALRKVQLSDGMELEKRWEGGEWEMKDIEKEFGSDRYWTTGWYWA</sequence>
<name>A0A0D2P7Q4_HYPSF</name>
<dbReference type="Proteomes" id="UP000054270">
    <property type="component" value="Unassembled WGS sequence"/>
</dbReference>
<accession>A0A0D2P7Q4</accession>
<dbReference type="CDD" id="cd09917">
    <property type="entry name" value="F-box_SF"/>
    <property type="match status" value="1"/>
</dbReference>
<dbReference type="EMBL" id="KN817622">
    <property type="protein sequence ID" value="KJA16405.1"/>
    <property type="molecule type" value="Genomic_DNA"/>
</dbReference>
<dbReference type="SUPFAM" id="SSF52047">
    <property type="entry name" value="RNI-like"/>
    <property type="match status" value="1"/>
</dbReference>
<dbReference type="STRING" id="945553.A0A0D2P7Q4"/>